<keyword evidence="1" id="KW-0472">Membrane</keyword>
<dbReference type="EMBL" id="CP009268">
    <property type="protein sequence ID" value="AJA53882.1"/>
    <property type="molecule type" value="Genomic_DNA"/>
</dbReference>
<feature type="transmembrane region" description="Helical" evidence="1">
    <location>
        <begin position="184"/>
        <end position="202"/>
    </location>
</feature>
<dbReference type="RefSeq" id="WP_003447771.1">
    <property type="nucleotide sequence ID" value="NZ_ANZB01000016.1"/>
</dbReference>
<feature type="transmembrane region" description="Helical" evidence="1">
    <location>
        <begin position="12"/>
        <end position="30"/>
    </location>
</feature>
<dbReference type="eggNOG" id="ENOG5032DR0">
    <property type="taxonomic scope" value="Bacteria"/>
</dbReference>
<dbReference type="KEGG" id="cpae:CPAST_c38560"/>
<feature type="transmembrane region" description="Helical" evidence="1">
    <location>
        <begin position="115"/>
        <end position="137"/>
    </location>
</feature>
<evidence type="ECO:0000313" key="5">
    <source>
        <dbReference type="Proteomes" id="UP000030905"/>
    </source>
</evidence>
<keyword evidence="5" id="KW-1185">Reference proteome</keyword>
<dbReference type="PATRIC" id="fig|1262449.3.peg.3680"/>
<feature type="transmembrane region" description="Helical" evidence="1">
    <location>
        <begin position="214"/>
        <end position="237"/>
    </location>
</feature>
<dbReference type="GeneID" id="93075940"/>
<accession>A0A0H3J8S6</accession>
<organism evidence="2 5">
    <name type="scientific">Clostridium pasteurianum DSM 525 = ATCC 6013</name>
    <dbReference type="NCBI Taxonomy" id="1262449"/>
    <lineage>
        <taxon>Bacteria</taxon>
        <taxon>Bacillati</taxon>
        <taxon>Bacillota</taxon>
        <taxon>Clostridia</taxon>
        <taxon>Eubacteriales</taxon>
        <taxon>Clostridiaceae</taxon>
        <taxon>Clostridium</taxon>
    </lineage>
</organism>
<dbReference type="EMBL" id="JPGY02000001">
    <property type="protein sequence ID" value="KRU14093.1"/>
    <property type="molecule type" value="Genomic_DNA"/>
</dbReference>
<gene>
    <name evidence="2" type="ORF">CLPA_c38560</name>
    <name evidence="3" type="ORF">CP6013_03349</name>
</gene>
<dbReference type="KEGG" id="cpat:CLPA_c38560"/>
<reference evidence="3 4" key="3">
    <citation type="journal article" name="Genome Announc.">
        <title>Improved Draft Genome Sequence of Clostridium pasteurianum Strain ATCC 6013 (DSM 525) Using a Hybrid Next-Generation Sequencing Approach.</title>
        <authorList>
            <person name="Pyne M.E."/>
            <person name="Utturkar S."/>
            <person name="Brown S.D."/>
            <person name="Moo-Young M."/>
            <person name="Chung D.A."/>
            <person name="Chou C.P."/>
        </authorList>
    </citation>
    <scope>NUCLEOTIDE SEQUENCE [LARGE SCALE GENOMIC DNA]</scope>
    <source>
        <strain evidence="3 4">ATCC 6013</strain>
    </source>
</reference>
<evidence type="ECO:0000313" key="3">
    <source>
        <dbReference type="EMBL" id="KRU14093.1"/>
    </source>
</evidence>
<protein>
    <submittedName>
        <fullName evidence="2">Uncharacterized protein</fullName>
    </submittedName>
</protein>
<feature type="transmembrane region" description="Helical" evidence="1">
    <location>
        <begin position="50"/>
        <end position="73"/>
    </location>
</feature>
<dbReference type="Proteomes" id="UP000030905">
    <property type="component" value="Chromosome"/>
</dbReference>
<dbReference type="AlphaFoldDB" id="A0A0H3J8S6"/>
<reference evidence="2 5" key="1">
    <citation type="journal article" date="2015" name="Genome Announc.">
        <title>Complete Genome Sequence of the Nitrogen-Fixing and Solvent-Producing Clostridium pasteurianum DSM 525.</title>
        <authorList>
            <person name="Poehlein A."/>
            <person name="Grosse-Honebrink A."/>
            <person name="Zhang Y."/>
            <person name="Minton N.P."/>
            <person name="Daniel R."/>
        </authorList>
    </citation>
    <scope>NUCLEOTIDE SEQUENCE [LARGE SCALE GENOMIC DNA]</scope>
    <source>
        <strain evidence="2">DSM 525</strain>
        <strain evidence="5">DSM 525 / ATCC 6013</strain>
    </source>
</reference>
<dbReference type="Proteomes" id="UP000028042">
    <property type="component" value="Unassembled WGS sequence"/>
</dbReference>
<feature type="transmembrane region" description="Helical" evidence="1">
    <location>
        <begin position="149"/>
        <end position="172"/>
    </location>
</feature>
<evidence type="ECO:0000313" key="4">
    <source>
        <dbReference type="Proteomes" id="UP000028042"/>
    </source>
</evidence>
<feature type="transmembrane region" description="Helical" evidence="1">
    <location>
        <begin position="243"/>
        <end position="265"/>
    </location>
</feature>
<evidence type="ECO:0000256" key="1">
    <source>
        <dbReference type="SAM" id="Phobius"/>
    </source>
</evidence>
<feature type="transmembrane region" description="Helical" evidence="1">
    <location>
        <begin position="85"/>
        <end position="109"/>
    </location>
</feature>
<evidence type="ECO:0000313" key="2">
    <source>
        <dbReference type="EMBL" id="AJA53882.1"/>
    </source>
</evidence>
<proteinExistence type="predicted"/>
<keyword evidence="1" id="KW-1133">Transmembrane helix</keyword>
<name>A0A0H3J8S6_CLOPA</name>
<reference evidence="3" key="2">
    <citation type="submission" date="2015-10" db="EMBL/GenBank/DDBJ databases">
        <title>Improved Draft Genome Sequence of Clostridium pasteurianum Strain ATCC 6013 (DSM 525) Using a Hybrid Next-Generation Sequencing Approach.</title>
        <authorList>
            <person name="Pyne M.E."/>
            <person name="Utturkar S.M."/>
            <person name="Brown S.D."/>
            <person name="Moo-Young M."/>
            <person name="Chung D.A."/>
            <person name="Chou P.C."/>
        </authorList>
    </citation>
    <scope>NUCLEOTIDE SEQUENCE</scope>
    <source>
        <strain evidence="3">ATCC 6013</strain>
    </source>
</reference>
<keyword evidence="1" id="KW-0812">Transmembrane</keyword>
<sequence>MKTLKKDWWKVILIILVSSFFDMLLHALISPLNSSNISLLKPSIFVKNGMLVPAIIAWELLALSILALVFILIERNLPGKKWFKGFLYGLSFGGLYLVGMFECVLLFNSSILNEALIGLGDFIPILLIGILLGIFTGTDETQNKKRQNILSVFVMAIFYIIGRYFAYSILHIQSAYISKPLGTFIWTLCQGLWVGIIYFILHPSIKRKSNISQGLYFGIVIFGSNWLMNHLFIAAIAELSLDLFIRAGTDILFAIIGACVCKKLFDKID</sequence>